<dbReference type="EMBL" id="DVMJ01000044">
    <property type="protein sequence ID" value="HIU13429.1"/>
    <property type="molecule type" value="Genomic_DNA"/>
</dbReference>
<protein>
    <submittedName>
        <fullName evidence="1">PIG-L family deacetylase</fullName>
    </submittedName>
</protein>
<reference evidence="1" key="2">
    <citation type="journal article" date="2021" name="PeerJ">
        <title>Extensive microbial diversity within the chicken gut microbiome revealed by metagenomics and culture.</title>
        <authorList>
            <person name="Gilroy R."/>
            <person name="Ravi A."/>
            <person name="Getino M."/>
            <person name="Pursley I."/>
            <person name="Horton D.L."/>
            <person name="Alikhan N.F."/>
            <person name="Baker D."/>
            <person name="Gharbi K."/>
            <person name="Hall N."/>
            <person name="Watson M."/>
            <person name="Adriaenssens E.M."/>
            <person name="Foster-Nyarko E."/>
            <person name="Jarju S."/>
            <person name="Secka A."/>
            <person name="Antonio M."/>
            <person name="Oren A."/>
            <person name="Chaudhuri R.R."/>
            <person name="La Ragione R."/>
            <person name="Hildebrand F."/>
            <person name="Pallen M.J."/>
        </authorList>
    </citation>
    <scope>NUCLEOTIDE SEQUENCE</scope>
    <source>
        <strain evidence="1">CHK195-11698</strain>
    </source>
</reference>
<name>A0A9D1HQ32_9FIRM</name>
<dbReference type="InterPro" id="IPR024078">
    <property type="entry name" value="LmbE-like_dom_sf"/>
</dbReference>
<reference evidence="1" key="1">
    <citation type="submission" date="2020-10" db="EMBL/GenBank/DDBJ databases">
        <authorList>
            <person name="Gilroy R."/>
        </authorList>
    </citation>
    <scope>NUCLEOTIDE SEQUENCE</scope>
    <source>
        <strain evidence="1">CHK195-11698</strain>
    </source>
</reference>
<comment type="caution">
    <text evidence="1">The sequence shown here is derived from an EMBL/GenBank/DDBJ whole genome shotgun (WGS) entry which is preliminary data.</text>
</comment>
<dbReference type="GO" id="GO:0016811">
    <property type="term" value="F:hydrolase activity, acting on carbon-nitrogen (but not peptide) bonds, in linear amides"/>
    <property type="evidence" value="ECO:0007669"/>
    <property type="project" value="TreeGrafter"/>
</dbReference>
<evidence type="ECO:0000313" key="1">
    <source>
        <dbReference type="EMBL" id="HIU13429.1"/>
    </source>
</evidence>
<dbReference type="PANTHER" id="PTHR12993:SF11">
    <property type="entry name" value="N-ACETYLGLUCOSAMINYL-PHOSPHATIDYLINOSITOL DE-N-ACETYLASE"/>
    <property type="match status" value="1"/>
</dbReference>
<dbReference type="InterPro" id="IPR003737">
    <property type="entry name" value="GlcNAc_PI_deacetylase-related"/>
</dbReference>
<dbReference type="PANTHER" id="PTHR12993">
    <property type="entry name" value="N-ACETYLGLUCOSAMINYL-PHOSPHATIDYLINOSITOL DE-N-ACETYLASE-RELATED"/>
    <property type="match status" value="1"/>
</dbReference>
<dbReference type="Gene3D" id="3.40.50.10320">
    <property type="entry name" value="LmbE-like"/>
    <property type="match status" value="1"/>
</dbReference>
<evidence type="ECO:0000313" key="2">
    <source>
        <dbReference type="Proteomes" id="UP000824175"/>
    </source>
</evidence>
<accession>A0A9D1HQ32</accession>
<proteinExistence type="predicted"/>
<dbReference type="SUPFAM" id="SSF102588">
    <property type="entry name" value="LmbE-like"/>
    <property type="match status" value="1"/>
</dbReference>
<dbReference type="Pfam" id="PF02585">
    <property type="entry name" value="PIG-L"/>
    <property type="match status" value="1"/>
</dbReference>
<gene>
    <name evidence="1" type="ORF">IAD15_05110</name>
</gene>
<sequence length="250" mass="28116">MDLSSIAYPKLEDIQSALFIQPHPDDNEIGAGGTMAYLTHRGIPVYGLTVTEGRGGSKTIEPEELGKIRKIEAQNAMDVLGVVNLGCLGYHDNRPIIHETLVKELVRIIREVKPQAIFTVDPQLPDEMHPVHIQVGRAVQEAYMRCGQIYYPFEDHAKHADAFSPDIIGFYFTADDNTILDISDWMDLKCEAILKHKTQVDRQTLESFKAFFALMADGTDYQYAERLKLLSSVHTHCFAIPTAMKALLKK</sequence>
<organism evidence="1 2">
    <name type="scientific">Candidatus Fimiplasma intestinipullorum</name>
    <dbReference type="NCBI Taxonomy" id="2840825"/>
    <lineage>
        <taxon>Bacteria</taxon>
        <taxon>Bacillati</taxon>
        <taxon>Bacillota</taxon>
        <taxon>Clostridia</taxon>
        <taxon>Eubacteriales</taxon>
        <taxon>Candidatus Fimiplasma</taxon>
    </lineage>
</organism>
<dbReference type="AlphaFoldDB" id="A0A9D1HQ32"/>
<dbReference type="Proteomes" id="UP000824175">
    <property type="component" value="Unassembled WGS sequence"/>
</dbReference>